<evidence type="ECO:0000256" key="9">
    <source>
        <dbReference type="SAM" id="SignalP"/>
    </source>
</evidence>
<evidence type="ECO:0000256" key="5">
    <source>
        <dbReference type="ARBA" id="ARBA00022989"/>
    </source>
</evidence>
<feature type="chain" id="PRO_5044877564" description="Nuclear envelope integral membrane protein 1" evidence="9">
    <location>
        <begin position="23"/>
        <end position="405"/>
    </location>
</feature>
<dbReference type="Proteomes" id="UP001566132">
    <property type="component" value="Unassembled WGS sequence"/>
</dbReference>
<evidence type="ECO:0000313" key="11">
    <source>
        <dbReference type="Proteomes" id="UP001566132"/>
    </source>
</evidence>
<keyword evidence="6 8" id="KW-0472">Membrane</keyword>
<feature type="transmembrane region" description="Helical" evidence="8">
    <location>
        <begin position="283"/>
        <end position="301"/>
    </location>
</feature>
<dbReference type="Pfam" id="PF10225">
    <property type="entry name" value="NEMP"/>
    <property type="match status" value="1"/>
</dbReference>
<evidence type="ECO:0000256" key="1">
    <source>
        <dbReference type="ARBA" id="ARBA00004575"/>
    </source>
</evidence>
<keyword evidence="3 8" id="KW-0812">Transmembrane</keyword>
<dbReference type="GO" id="GO:0005637">
    <property type="term" value="C:nuclear inner membrane"/>
    <property type="evidence" value="ECO:0007669"/>
    <property type="project" value="UniProtKB-SubCell"/>
</dbReference>
<organism evidence="10 11">
    <name type="scientific">Hypothenemus hampei</name>
    <name type="common">Coffee berry borer</name>
    <dbReference type="NCBI Taxonomy" id="57062"/>
    <lineage>
        <taxon>Eukaryota</taxon>
        <taxon>Metazoa</taxon>
        <taxon>Ecdysozoa</taxon>
        <taxon>Arthropoda</taxon>
        <taxon>Hexapoda</taxon>
        <taxon>Insecta</taxon>
        <taxon>Pterygota</taxon>
        <taxon>Neoptera</taxon>
        <taxon>Endopterygota</taxon>
        <taxon>Coleoptera</taxon>
        <taxon>Polyphaga</taxon>
        <taxon>Cucujiformia</taxon>
        <taxon>Curculionidae</taxon>
        <taxon>Scolytinae</taxon>
        <taxon>Hypothenemus</taxon>
    </lineage>
</organism>
<dbReference type="EMBL" id="JBDJPC010000003">
    <property type="protein sequence ID" value="KAL1509445.1"/>
    <property type="molecule type" value="Genomic_DNA"/>
</dbReference>
<evidence type="ECO:0000256" key="2">
    <source>
        <dbReference type="ARBA" id="ARBA00005748"/>
    </source>
</evidence>
<evidence type="ECO:0000256" key="3">
    <source>
        <dbReference type="ARBA" id="ARBA00022692"/>
    </source>
</evidence>
<sequence>MNCVFLILINSIFFVNLHSSSASQSDQVHYLEQDEVYRYDVHRFHSRELRIFCYQGKPKYLVNIWQSVILKINHSTDDYNQFDGTTPDEVRQEYSNQRYSWYIGVFTSKPKNIKFNPFNSSCIGVESRDSYSVQLKVIRIDLWRVLSVLLGIMLFLSAAPLSNNTIFHYLCGVSFGIFASFLILIYFISKLLPKKTLMYGVIGAGWSIVIYFFQMFLDNIRLIMSTYQAYVAWYVVITGSISFILCYRWGPVENPRTMNLIKWSLQLLGLVSIYFSSQFQEAAMAQVILVALFGYLPRTWLMLPKTYWKKRFPPKIKPLTNDEYYEQGVRETAKALQELRQYCSSPKCNQWQTALKLQDVKRFASFIEGNSHLSDNEILEYETSIQAELTEDSDEDSRFSEDEEY</sequence>
<proteinExistence type="inferred from homology"/>
<comment type="similarity">
    <text evidence="2">Belongs to the NEMP family.</text>
</comment>
<feature type="transmembrane region" description="Helical" evidence="8">
    <location>
        <begin position="142"/>
        <end position="160"/>
    </location>
</feature>
<gene>
    <name evidence="10" type="ORF">ABEB36_004180</name>
</gene>
<feature type="transmembrane region" description="Helical" evidence="8">
    <location>
        <begin position="166"/>
        <end position="189"/>
    </location>
</feature>
<comment type="subcellular location">
    <subcellularLocation>
        <location evidence="1">Nucleus inner membrane</location>
        <topology evidence="1">Multi-pass membrane protein</topology>
        <orientation evidence="1">Nucleoplasmic side</orientation>
    </subcellularLocation>
</comment>
<keyword evidence="5 8" id="KW-1133">Transmembrane helix</keyword>
<comment type="caution">
    <text evidence="10">The sequence shown here is derived from an EMBL/GenBank/DDBJ whole genome shotgun (WGS) entry which is preliminary data.</text>
</comment>
<accession>A0ABD1F2H1</accession>
<name>A0ABD1F2H1_HYPHA</name>
<dbReference type="InterPro" id="IPR019358">
    <property type="entry name" value="NEMP_fam"/>
</dbReference>
<reference evidence="10 11" key="1">
    <citation type="submission" date="2024-05" db="EMBL/GenBank/DDBJ databases">
        <title>Genetic variation in Jamaican populations of the coffee berry borer (Hypothenemus hampei).</title>
        <authorList>
            <person name="Errbii M."/>
            <person name="Myrie A."/>
        </authorList>
    </citation>
    <scope>NUCLEOTIDE SEQUENCE [LARGE SCALE GENOMIC DNA]</scope>
    <source>
        <strain evidence="10">JA-Hopewell-2020-01-JO</strain>
        <tissue evidence="10">Whole body</tissue>
    </source>
</reference>
<dbReference type="PANTHER" id="PTHR13598">
    <property type="entry name" value="AT07567P-RELATED"/>
    <property type="match status" value="1"/>
</dbReference>
<evidence type="ECO:0000256" key="6">
    <source>
        <dbReference type="ARBA" id="ARBA00023136"/>
    </source>
</evidence>
<evidence type="ECO:0008006" key="12">
    <source>
        <dbReference type="Google" id="ProtNLM"/>
    </source>
</evidence>
<feature type="transmembrane region" description="Helical" evidence="8">
    <location>
        <begin position="196"/>
        <end position="217"/>
    </location>
</feature>
<keyword evidence="4 9" id="KW-0732">Signal</keyword>
<feature type="transmembrane region" description="Helical" evidence="8">
    <location>
        <begin position="229"/>
        <end position="248"/>
    </location>
</feature>
<protein>
    <recommendedName>
        <fullName evidence="12">Nuclear envelope integral membrane protein 1</fullName>
    </recommendedName>
</protein>
<keyword evidence="11" id="KW-1185">Reference proteome</keyword>
<evidence type="ECO:0000313" key="10">
    <source>
        <dbReference type="EMBL" id="KAL1509445.1"/>
    </source>
</evidence>
<evidence type="ECO:0000256" key="7">
    <source>
        <dbReference type="ARBA" id="ARBA00023242"/>
    </source>
</evidence>
<dbReference type="PANTHER" id="PTHR13598:SF1">
    <property type="entry name" value="AT07567P-RELATED"/>
    <property type="match status" value="1"/>
</dbReference>
<keyword evidence="7" id="KW-0539">Nucleus</keyword>
<evidence type="ECO:0000256" key="8">
    <source>
        <dbReference type="SAM" id="Phobius"/>
    </source>
</evidence>
<evidence type="ECO:0000256" key="4">
    <source>
        <dbReference type="ARBA" id="ARBA00022729"/>
    </source>
</evidence>
<dbReference type="AlphaFoldDB" id="A0ABD1F2H1"/>
<feature type="signal peptide" evidence="9">
    <location>
        <begin position="1"/>
        <end position="22"/>
    </location>
</feature>